<dbReference type="AlphaFoldDB" id="B9L583"/>
<sequence>MPGTPVLAQARSITSRRSLVVLIGYSSLARFPGQLRARQGFWQGLSLLIRAAHGSLRWMPISDSLSFTWSSSLFSDERSSRRPARGCSLAYQMDRVSTSSSPGMTRP</sequence>
<keyword evidence="1" id="KW-0614">Plasmid</keyword>
<geneLocation type="plasmid" evidence="2">
    <name>Tros</name>
</geneLocation>
<evidence type="ECO:0000313" key="1">
    <source>
        <dbReference type="EMBL" id="ACM07095.1"/>
    </source>
</evidence>
<protein>
    <submittedName>
        <fullName evidence="1">Uncharacterized protein</fullName>
    </submittedName>
</protein>
<gene>
    <name evidence="1" type="ordered locus">trd_A0010</name>
</gene>
<dbReference type="KEGG" id="tro:trd_A0010"/>
<keyword evidence="2" id="KW-1185">Reference proteome</keyword>
<name>B9L583_THERP</name>
<reference evidence="1 2" key="1">
    <citation type="journal article" date="2009" name="PLoS ONE">
        <title>Complete genome sequence of the aerobic CO-oxidizing thermophile Thermomicrobium roseum.</title>
        <authorList>
            <person name="Wu D."/>
            <person name="Raymond J."/>
            <person name="Wu M."/>
            <person name="Chatterji S."/>
            <person name="Ren Q."/>
            <person name="Graham J.E."/>
            <person name="Bryant D.A."/>
            <person name="Robb F."/>
            <person name="Colman A."/>
            <person name="Tallon L.J."/>
            <person name="Badger J.H."/>
            <person name="Madupu R."/>
            <person name="Ward N.L."/>
            <person name="Eisen J.A."/>
        </authorList>
    </citation>
    <scope>NUCLEOTIDE SEQUENCE [LARGE SCALE GENOMIC DNA]</scope>
    <source>
        <strain evidence="2">ATCC 27502 / DSM 5159 / P-2</strain>
        <plasmid evidence="1">unnamed</plasmid>
    </source>
</reference>
<proteinExistence type="predicted"/>
<organism evidence="1 2">
    <name type="scientific">Thermomicrobium roseum (strain ATCC 27502 / DSM 5159 / P-2)</name>
    <dbReference type="NCBI Taxonomy" id="309801"/>
    <lineage>
        <taxon>Bacteria</taxon>
        <taxon>Pseudomonadati</taxon>
        <taxon>Thermomicrobiota</taxon>
        <taxon>Thermomicrobia</taxon>
        <taxon>Thermomicrobiales</taxon>
        <taxon>Thermomicrobiaceae</taxon>
        <taxon>Thermomicrobium</taxon>
    </lineage>
</organism>
<accession>B9L583</accession>
<dbReference type="EMBL" id="CP001276">
    <property type="protein sequence ID" value="ACM07095.1"/>
    <property type="molecule type" value="Genomic_DNA"/>
</dbReference>
<evidence type="ECO:0000313" key="2">
    <source>
        <dbReference type="Proteomes" id="UP000000447"/>
    </source>
</evidence>
<dbReference type="HOGENOM" id="CLU_2208824_0_0_0"/>
<dbReference type="Proteomes" id="UP000000447">
    <property type="component" value="Plasmid unnamed"/>
</dbReference>